<organism evidence="2">
    <name type="scientific">Tetraselmis sp. GSL018</name>
    <dbReference type="NCBI Taxonomy" id="582737"/>
    <lineage>
        <taxon>Eukaryota</taxon>
        <taxon>Viridiplantae</taxon>
        <taxon>Chlorophyta</taxon>
        <taxon>core chlorophytes</taxon>
        <taxon>Chlorodendrophyceae</taxon>
        <taxon>Chlorodendrales</taxon>
        <taxon>Chlorodendraceae</taxon>
        <taxon>Tetraselmis</taxon>
    </lineage>
</organism>
<dbReference type="EMBL" id="GBEZ01019151">
    <property type="protein sequence ID" value="JAC67366.1"/>
    <property type="molecule type" value="Transcribed_RNA"/>
</dbReference>
<dbReference type="AlphaFoldDB" id="A0A061RA32"/>
<gene>
    <name evidence="2" type="ORF">TSPGSL018_11354</name>
</gene>
<proteinExistence type="predicted"/>
<accession>A0A061RA32</accession>
<sequence length="57" mass="6363">MNQHLLWDLGERAVWHFNSAFGSSRIASRAYPSWPTSNLHSNAGSSQATPVSYPFKV</sequence>
<feature type="region of interest" description="Disordered" evidence="1">
    <location>
        <begin position="37"/>
        <end position="57"/>
    </location>
</feature>
<name>A0A061RA32_9CHLO</name>
<evidence type="ECO:0000256" key="1">
    <source>
        <dbReference type="SAM" id="MobiDB-lite"/>
    </source>
</evidence>
<reference evidence="2" key="1">
    <citation type="submission" date="2014-05" db="EMBL/GenBank/DDBJ databases">
        <title>The transcriptome of the halophilic microalga Tetraselmis sp. GSL018 isolated from the Great Salt Lake, Utah.</title>
        <authorList>
            <person name="Jinkerson R.E."/>
            <person name="D'Adamo S."/>
            <person name="Posewitz M.C."/>
        </authorList>
    </citation>
    <scope>NUCLEOTIDE SEQUENCE</scope>
    <source>
        <strain evidence="2">GSL018</strain>
    </source>
</reference>
<feature type="compositionally biased region" description="Polar residues" evidence="1">
    <location>
        <begin position="37"/>
        <end position="50"/>
    </location>
</feature>
<evidence type="ECO:0000313" key="2">
    <source>
        <dbReference type="EMBL" id="JAC67366.1"/>
    </source>
</evidence>
<protein>
    <submittedName>
        <fullName evidence="2">Uncharacterized protein</fullName>
    </submittedName>
</protein>